<keyword evidence="2" id="KW-0223">Dioxygenase</keyword>
<dbReference type="InterPro" id="IPR051332">
    <property type="entry name" value="Fosfomycin_Res_Enzymes"/>
</dbReference>
<dbReference type="GO" id="GO:0016829">
    <property type="term" value="F:lyase activity"/>
    <property type="evidence" value="ECO:0007669"/>
    <property type="project" value="UniProtKB-KW"/>
</dbReference>
<feature type="domain" description="VOC" evidence="1">
    <location>
        <begin position="4"/>
        <end position="118"/>
    </location>
</feature>
<dbReference type="Proteomes" id="UP000278962">
    <property type="component" value="Unassembled WGS sequence"/>
</dbReference>
<dbReference type="InterPro" id="IPR029068">
    <property type="entry name" value="Glyas_Bleomycin-R_OHBP_Dase"/>
</dbReference>
<gene>
    <name evidence="2" type="ORF">C8N24_6512</name>
</gene>
<name>A0A660KWP9_9ACTN</name>
<sequence length="118" mass="13125">MPVCLNHLNLVVSDLDAAQTWFTTYFPFSVRTRHPGLTVLDGADGFVLVLMRARESAPHYPSGFHVGFLVDDEEAVDVEYARLTAAGLDVPRAPRRMRGTYGFYFTAVDGVLFEVSAR</sequence>
<keyword evidence="2" id="KW-0560">Oxidoreductase</keyword>
<dbReference type="SUPFAM" id="SSF54593">
    <property type="entry name" value="Glyoxalase/Bleomycin resistance protein/Dihydroxybiphenyl dioxygenase"/>
    <property type="match status" value="1"/>
</dbReference>
<dbReference type="InterPro" id="IPR004360">
    <property type="entry name" value="Glyas_Fos-R_dOase_dom"/>
</dbReference>
<protein>
    <submittedName>
        <fullName evidence="2">Catechol 2,3-dioxygenase-like lactoylglutathione lyase family enzyme</fullName>
    </submittedName>
</protein>
<dbReference type="PROSITE" id="PS51819">
    <property type="entry name" value="VOC"/>
    <property type="match status" value="1"/>
</dbReference>
<dbReference type="AlphaFoldDB" id="A0A660KWP9"/>
<dbReference type="PANTHER" id="PTHR36113:SF3">
    <property type="entry name" value="SLL5075 PROTEIN"/>
    <property type="match status" value="1"/>
</dbReference>
<dbReference type="Gene3D" id="3.10.180.10">
    <property type="entry name" value="2,3-Dihydroxybiphenyl 1,2-Dioxygenase, domain 1"/>
    <property type="match status" value="1"/>
</dbReference>
<keyword evidence="2" id="KW-0456">Lyase</keyword>
<evidence type="ECO:0000313" key="2">
    <source>
        <dbReference type="EMBL" id="RKQ84882.1"/>
    </source>
</evidence>
<dbReference type="Pfam" id="PF00903">
    <property type="entry name" value="Glyoxalase"/>
    <property type="match status" value="1"/>
</dbReference>
<dbReference type="GO" id="GO:0051213">
    <property type="term" value="F:dioxygenase activity"/>
    <property type="evidence" value="ECO:0007669"/>
    <property type="project" value="UniProtKB-KW"/>
</dbReference>
<evidence type="ECO:0000313" key="3">
    <source>
        <dbReference type="Proteomes" id="UP000278962"/>
    </source>
</evidence>
<dbReference type="PANTHER" id="PTHR36113">
    <property type="entry name" value="LYASE, PUTATIVE-RELATED-RELATED"/>
    <property type="match status" value="1"/>
</dbReference>
<dbReference type="RefSeq" id="WP_121258357.1">
    <property type="nucleotide sequence ID" value="NZ_RBIL01000003.1"/>
</dbReference>
<keyword evidence="3" id="KW-1185">Reference proteome</keyword>
<organism evidence="2 3">
    <name type="scientific">Solirubrobacter pauli</name>
    <dbReference type="NCBI Taxonomy" id="166793"/>
    <lineage>
        <taxon>Bacteria</taxon>
        <taxon>Bacillati</taxon>
        <taxon>Actinomycetota</taxon>
        <taxon>Thermoleophilia</taxon>
        <taxon>Solirubrobacterales</taxon>
        <taxon>Solirubrobacteraceae</taxon>
        <taxon>Solirubrobacter</taxon>
    </lineage>
</organism>
<proteinExistence type="predicted"/>
<reference evidence="2 3" key="1">
    <citation type="submission" date="2018-10" db="EMBL/GenBank/DDBJ databases">
        <title>Genomic Encyclopedia of Archaeal and Bacterial Type Strains, Phase II (KMG-II): from individual species to whole genera.</title>
        <authorList>
            <person name="Goeker M."/>
        </authorList>
    </citation>
    <scope>NUCLEOTIDE SEQUENCE [LARGE SCALE GENOMIC DNA]</scope>
    <source>
        <strain evidence="2 3">DSM 14954</strain>
    </source>
</reference>
<dbReference type="CDD" id="cd06587">
    <property type="entry name" value="VOC"/>
    <property type="match status" value="1"/>
</dbReference>
<accession>A0A660KWP9</accession>
<dbReference type="EMBL" id="RBIL01000003">
    <property type="protein sequence ID" value="RKQ84882.1"/>
    <property type="molecule type" value="Genomic_DNA"/>
</dbReference>
<evidence type="ECO:0000259" key="1">
    <source>
        <dbReference type="PROSITE" id="PS51819"/>
    </source>
</evidence>
<comment type="caution">
    <text evidence="2">The sequence shown here is derived from an EMBL/GenBank/DDBJ whole genome shotgun (WGS) entry which is preliminary data.</text>
</comment>
<dbReference type="InterPro" id="IPR037523">
    <property type="entry name" value="VOC_core"/>
</dbReference>
<dbReference type="OrthoDB" id="9798201at2"/>